<dbReference type="STRING" id="52689.AKG39_05965"/>
<feature type="transmembrane region" description="Helical" evidence="11">
    <location>
        <begin position="188"/>
        <end position="208"/>
    </location>
</feature>
<comment type="cofactor">
    <cofactor evidence="1">
        <name>Zn(2+)</name>
        <dbReference type="ChEBI" id="CHEBI:29105"/>
    </cofactor>
</comment>
<evidence type="ECO:0000256" key="9">
    <source>
        <dbReference type="ARBA" id="ARBA00023049"/>
    </source>
</evidence>
<keyword evidence="14" id="KW-1185">Reference proteome</keyword>
<dbReference type="InterPro" id="IPR008915">
    <property type="entry name" value="Peptidase_M50"/>
</dbReference>
<feature type="transmembrane region" description="Helical" evidence="11">
    <location>
        <begin position="146"/>
        <end position="167"/>
    </location>
</feature>
<dbReference type="GO" id="GO:0004222">
    <property type="term" value="F:metalloendopeptidase activity"/>
    <property type="evidence" value="ECO:0007669"/>
    <property type="project" value="InterPro"/>
</dbReference>
<dbReference type="Pfam" id="PF02163">
    <property type="entry name" value="Peptidase_M50"/>
    <property type="match status" value="1"/>
</dbReference>
<feature type="transmembrane region" description="Helical" evidence="11">
    <location>
        <begin position="6"/>
        <end position="23"/>
    </location>
</feature>
<keyword evidence="5 11" id="KW-0812">Transmembrane</keyword>
<dbReference type="AlphaFoldDB" id="A0A0L6U1T6"/>
<evidence type="ECO:0000256" key="1">
    <source>
        <dbReference type="ARBA" id="ARBA00001947"/>
    </source>
</evidence>
<comment type="caution">
    <text evidence="13">The sequence shown here is derived from an EMBL/GenBank/DDBJ whole genome shotgun (WGS) entry which is preliminary data.</text>
</comment>
<proteinExistence type="inferred from homology"/>
<dbReference type="PANTHER" id="PTHR42837:SF2">
    <property type="entry name" value="MEMBRANE METALLOPROTEASE ARASP2, CHLOROPLASTIC-RELATED"/>
    <property type="match status" value="1"/>
</dbReference>
<name>A0A0L6U1T6_9FIRM</name>
<dbReference type="GO" id="GO:0016020">
    <property type="term" value="C:membrane"/>
    <property type="evidence" value="ECO:0007669"/>
    <property type="project" value="UniProtKB-SubCell"/>
</dbReference>
<dbReference type="InterPro" id="IPR004387">
    <property type="entry name" value="Pept_M50_Zn"/>
</dbReference>
<keyword evidence="8 11" id="KW-1133">Transmembrane helix</keyword>
<evidence type="ECO:0000313" key="14">
    <source>
        <dbReference type="Proteomes" id="UP000036873"/>
    </source>
</evidence>
<dbReference type="GO" id="GO:0006508">
    <property type="term" value="P:proteolysis"/>
    <property type="evidence" value="ECO:0007669"/>
    <property type="project" value="UniProtKB-KW"/>
</dbReference>
<evidence type="ECO:0000259" key="12">
    <source>
        <dbReference type="Pfam" id="PF02163"/>
    </source>
</evidence>
<evidence type="ECO:0000256" key="4">
    <source>
        <dbReference type="ARBA" id="ARBA00022670"/>
    </source>
</evidence>
<evidence type="ECO:0000256" key="2">
    <source>
        <dbReference type="ARBA" id="ARBA00004141"/>
    </source>
</evidence>
<organism evidence="13 14">
    <name type="scientific">Acetobacterium bakii</name>
    <dbReference type="NCBI Taxonomy" id="52689"/>
    <lineage>
        <taxon>Bacteria</taxon>
        <taxon>Bacillati</taxon>
        <taxon>Bacillota</taxon>
        <taxon>Clostridia</taxon>
        <taxon>Eubacteriales</taxon>
        <taxon>Eubacteriaceae</taxon>
        <taxon>Acetobacterium</taxon>
    </lineage>
</organism>
<dbReference type="Proteomes" id="UP000036873">
    <property type="component" value="Unassembled WGS sequence"/>
</dbReference>
<keyword evidence="4" id="KW-0645">Protease</keyword>
<evidence type="ECO:0000256" key="11">
    <source>
        <dbReference type="SAM" id="Phobius"/>
    </source>
</evidence>
<dbReference type="PATRIC" id="fig|52689.4.peg.286"/>
<keyword evidence="7" id="KW-0862">Zinc</keyword>
<sequence>MNIYTILITLLILSVLVVVHEWGHFMAARKTGVFVEEFAIGMGPKLFKHQGKETLFTIRAIPIGGFCKMRGEEPKQDEDGNLIPSDPLAVPEEGSFESKTKGQKLLILVAGSAMNIIFAWVCLLIISLSLGQMNFFEAIGNAFLNTWRFAGLIFQSFVMLFTGQIGFDNLAGPIGMVSMVGSFINEGFIVLLAFTAMLSVNLGIINMFPLPALDGGRVFIILIEIITRRKFSPEVEMKINYFGFIALIALALIIAINDIMRLAA</sequence>
<dbReference type="OrthoDB" id="9782003at2"/>
<evidence type="ECO:0000256" key="7">
    <source>
        <dbReference type="ARBA" id="ARBA00022833"/>
    </source>
</evidence>
<evidence type="ECO:0000256" key="10">
    <source>
        <dbReference type="ARBA" id="ARBA00023136"/>
    </source>
</evidence>
<keyword evidence="6" id="KW-0378">Hydrolase</keyword>
<dbReference type="EMBL" id="LGYO01000012">
    <property type="protein sequence ID" value="KNZ42471.1"/>
    <property type="molecule type" value="Genomic_DNA"/>
</dbReference>
<feature type="domain" description="Peptidase M50" evidence="12">
    <location>
        <begin position="9"/>
        <end position="250"/>
    </location>
</feature>
<evidence type="ECO:0000256" key="6">
    <source>
        <dbReference type="ARBA" id="ARBA00022801"/>
    </source>
</evidence>
<evidence type="ECO:0000256" key="3">
    <source>
        <dbReference type="ARBA" id="ARBA00007931"/>
    </source>
</evidence>
<evidence type="ECO:0000313" key="13">
    <source>
        <dbReference type="EMBL" id="KNZ42471.1"/>
    </source>
</evidence>
<comment type="subcellular location">
    <subcellularLocation>
        <location evidence="2">Membrane</location>
        <topology evidence="2">Multi-pass membrane protein</topology>
    </subcellularLocation>
</comment>
<feature type="transmembrane region" description="Helical" evidence="11">
    <location>
        <begin position="239"/>
        <end position="260"/>
    </location>
</feature>
<dbReference type="CDD" id="cd06163">
    <property type="entry name" value="S2P-M50_PDZ_RseP-like"/>
    <property type="match status" value="1"/>
</dbReference>
<dbReference type="RefSeq" id="WP_050739463.1">
    <property type="nucleotide sequence ID" value="NZ_LGYO01000012.1"/>
</dbReference>
<evidence type="ECO:0000256" key="5">
    <source>
        <dbReference type="ARBA" id="ARBA00022692"/>
    </source>
</evidence>
<feature type="transmembrane region" description="Helical" evidence="11">
    <location>
        <begin position="105"/>
        <end position="126"/>
    </location>
</feature>
<keyword evidence="9" id="KW-0482">Metalloprotease</keyword>
<gene>
    <name evidence="13" type="ORF">AKG39_05965</name>
</gene>
<dbReference type="PANTHER" id="PTHR42837">
    <property type="entry name" value="REGULATOR OF SIGMA-E PROTEASE RSEP"/>
    <property type="match status" value="1"/>
</dbReference>
<comment type="similarity">
    <text evidence="3">Belongs to the peptidase M50B family.</text>
</comment>
<reference evidence="14" key="1">
    <citation type="submission" date="2015-07" db="EMBL/GenBank/DDBJ databases">
        <title>Draft genome sequence of Acetobacterium bakii DSM 8293, a potential psychrophilic chemical producer through syngas fermentation.</title>
        <authorList>
            <person name="Song Y."/>
            <person name="Hwang S."/>
            <person name="Cho B.-K."/>
        </authorList>
    </citation>
    <scope>NUCLEOTIDE SEQUENCE [LARGE SCALE GENOMIC DNA]</scope>
    <source>
        <strain evidence="14">DSM 8239</strain>
    </source>
</reference>
<evidence type="ECO:0000256" key="8">
    <source>
        <dbReference type="ARBA" id="ARBA00022989"/>
    </source>
</evidence>
<protein>
    <submittedName>
        <fullName evidence="13">Peptidase M50</fullName>
    </submittedName>
</protein>
<accession>A0A0L6U1T6</accession>
<keyword evidence="10 11" id="KW-0472">Membrane</keyword>